<sequence length="767" mass="87152">MTSNTVFDFLKTAESEDNYITCPACGSPIGIRTQGYEMILTDNFRLELDGNIASLRLFLERLETKLEQRNLLLKPSTDGRYPYRQERDFFSDDKTVDTEEEENNDEIQNQRELSHQGKYKGIVGKDVAEDFVQKKLDFFEQIKNVDKFPLKTETDLEIMDRECKSLLRGIEPRSLIGTLMDLIFDQRNVFEWMKEIEGDPERKKLKELLHEVCPTIQWYLQKLEELHSKKKDDEGLLKAIIRGQFVLAIVLGHKSTKCDLYELNKISISHNVPFTLPRQTIISYRNLLDILHSEVVLGNPKLRLSDTFQKVLKSSKEKVSKQQSAQKVSNIPQAATKQNSEDKLEELVIKLVQQWGKEIYKLVNFSCTGPSGEENKRCGWYPKETETHSIILLGSPGTGKSCVLLTGLVSFFDHVQVLGATVALDLPDDRERLQKLEKDYRNGLIPPPTKTGSKTSIKLSVQFPEIGSTNFNKTHFVFTDIAGEDVARSLTEEGSQPWVLRILKNANTIIFFFDLSIEPTIREKLTKSRDAEIWKPVSENYEVVNQSRKNNAAEVNQLYLLEQIIGDLESQRGNLSGINFICVIPKSDLYAKKNGEQDRLFFNSLYEKMISLGIFVPSNFDKLDDESFDGFCSLGGTGYNFKSKDNKETSAKKSKVLQQKDMGRMMSDEVRKCLLNMGNALGEDAVPAFKVSLNQLAEVRLMQRLEATLGKDSVYYLAVSALGKNPSKIQQEGKSQINGVFNQKLSEYVFILPISLAVADAVSKQQP</sequence>
<dbReference type="Proteomes" id="UP000033607">
    <property type="component" value="Unassembled WGS sequence"/>
</dbReference>
<dbReference type="RefSeq" id="WP_046277271.1">
    <property type="nucleotide sequence ID" value="NZ_LATL02000067.1"/>
</dbReference>
<dbReference type="SUPFAM" id="SSF52540">
    <property type="entry name" value="P-loop containing nucleoside triphosphate hydrolases"/>
    <property type="match status" value="1"/>
</dbReference>
<dbReference type="AlphaFoldDB" id="A0A0F5YK25"/>
<comment type="caution">
    <text evidence="3">The sequence shown here is derived from an EMBL/GenBank/DDBJ whole genome shotgun (WGS) entry which is preliminary data.</text>
</comment>
<reference evidence="3 4" key="1">
    <citation type="submission" date="2015-06" db="EMBL/GenBank/DDBJ databases">
        <title>Draft genome assembly of filamentous brackish cyanobacterium Limnoraphis robusta strain CS-951.</title>
        <authorList>
            <person name="Willis A."/>
            <person name="Parks M."/>
            <person name="Burford M.A."/>
        </authorList>
    </citation>
    <scope>NUCLEOTIDE SEQUENCE [LARGE SCALE GENOMIC DNA]</scope>
    <source>
        <strain evidence="3 4">CS-951</strain>
    </source>
</reference>
<feature type="domain" description="Double-GTPase 1" evidence="2">
    <location>
        <begin position="391"/>
        <end position="532"/>
    </location>
</feature>
<evidence type="ECO:0000313" key="3">
    <source>
        <dbReference type="EMBL" id="KKD39269.1"/>
    </source>
</evidence>
<dbReference type="EMBL" id="LATL02000067">
    <property type="protein sequence ID" value="KKD39269.1"/>
    <property type="molecule type" value="Genomic_DNA"/>
</dbReference>
<feature type="region of interest" description="Disordered" evidence="1">
    <location>
        <begin position="91"/>
        <end position="112"/>
    </location>
</feature>
<name>A0A0F5YK25_9CYAN</name>
<dbReference type="InterPro" id="IPR045530">
    <property type="entry name" value="DO-GTPase1"/>
</dbReference>
<dbReference type="Gene3D" id="3.40.50.300">
    <property type="entry name" value="P-loop containing nucleotide triphosphate hydrolases"/>
    <property type="match status" value="1"/>
</dbReference>
<dbReference type="InterPro" id="IPR027417">
    <property type="entry name" value="P-loop_NTPase"/>
</dbReference>
<dbReference type="OrthoDB" id="434930at2"/>
<evidence type="ECO:0000256" key="1">
    <source>
        <dbReference type="SAM" id="MobiDB-lite"/>
    </source>
</evidence>
<organism evidence="3 4">
    <name type="scientific">Limnoraphis robusta CS-951</name>
    <dbReference type="NCBI Taxonomy" id="1637645"/>
    <lineage>
        <taxon>Bacteria</taxon>
        <taxon>Bacillati</taxon>
        <taxon>Cyanobacteriota</taxon>
        <taxon>Cyanophyceae</taxon>
        <taxon>Oscillatoriophycideae</taxon>
        <taxon>Oscillatoriales</taxon>
        <taxon>Sirenicapillariaceae</taxon>
        <taxon>Limnoraphis</taxon>
    </lineage>
</organism>
<proteinExistence type="predicted"/>
<evidence type="ECO:0000259" key="2">
    <source>
        <dbReference type="Pfam" id="PF19975"/>
    </source>
</evidence>
<evidence type="ECO:0000313" key="4">
    <source>
        <dbReference type="Proteomes" id="UP000033607"/>
    </source>
</evidence>
<protein>
    <recommendedName>
        <fullName evidence="2">Double-GTPase 1 domain-containing protein</fullName>
    </recommendedName>
</protein>
<dbReference type="Pfam" id="PF19975">
    <property type="entry name" value="DO-GTPase1"/>
    <property type="match status" value="1"/>
</dbReference>
<gene>
    <name evidence="3" type="ORF">WN50_04290</name>
</gene>
<accession>A0A0F5YK25</accession>